<proteinExistence type="predicted"/>
<protein>
    <submittedName>
        <fullName evidence="4">PEX11G</fullName>
    </submittedName>
</protein>
<organism evidence="4 5">
    <name type="scientific">Bugula neritina</name>
    <name type="common">Brown bryozoan</name>
    <name type="synonym">Sertularia neritina</name>
    <dbReference type="NCBI Taxonomy" id="10212"/>
    <lineage>
        <taxon>Eukaryota</taxon>
        <taxon>Metazoa</taxon>
        <taxon>Spiralia</taxon>
        <taxon>Lophotrochozoa</taxon>
        <taxon>Bryozoa</taxon>
        <taxon>Gymnolaemata</taxon>
        <taxon>Cheilostomatida</taxon>
        <taxon>Flustrina</taxon>
        <taxon>Buguloidea</taxon>
        <taxon>Bugulidae</taxon>
        <taxon>Bugula</taxon>
    </lineage>
</organism>
<evidence type="ECO:0000313" key="4">
    <source>
        <dbReference type="EMBL" id="KAF6024868.1"/>
    </source>
</evidence>
<dbReference type="GO" id="GO:0016559">
    <property type="term" value="P:peroxisome fission"/>
    <property type="evidence" value="ECO:0007669"/>
    <property type="project" value="InterPro"/>
</dbReference>
<dbReference type="Pfam" id="PF05648">
    <property type="entry name" value="PEX11"/>
    <property type="match status" value="1"/>
</dbReference>
<comment type="subcellular location">
    <subcellularLocation>
        <location evidence="3">Peroxisome membrane</location>
    </subcellularLocation>
</comment>
<accession>A0A7J7JHM1</accession>
<keyword evidence="5" id="KW-1185">Reference proteome</keyword>
<dbReference type="InterPro" id="IPR008733">
    <property type="entry name" value="PEX11"/>
</dbReference>
<keyword evidence="1" id="KW-0472">Membrane</keyword>
<sequence length="216" mass="23958">MRTTAYCFSLIATRYSNTKLGTRAGRIATALNSTRAFTRLLDDLPMLKATLTYGFGKQGEPILSRVLQVIENVAYQLFFPVEHLALLCQLEVLPVANRQKWVSRCTTLWAVALVCVISKNVMLLAELLNAKEKLLKSEPSLDRGESGLHSSKAKELDSRLRLTKLTIIKDSCDFLNAVNWLPITNFLWSGKLSPSQSAIAGLVSSLVGFQILRLTS</sequence>
<evidence type="ECO:0000256" key="2">
    <source>
        <dbReference type="ARBA" id="ARBA00023140"/>
    </source>
</evidence>
<name>A0A7J7JHM1_BUGNE</name>
<evidence type="ECO:0000313" key="5">
    <source>
        <dbReference type="Proteomes" id="UP000593567"/>
    </source>
</evidence>
<dbReference type="Proteomes" id="UP000593567">
    <property type="component" value="Unassembled WGS sequence"/>
</dbReference>
<dbReference type="AlphaFoldDB" id="A0A7J7JHM1"/>
<evidence type="ECO:0000256" key="3">
    <source>
        <dbReference type="ARBA" id="ARBA00046271"/>
    </source>
</evidence>
<dbReference type="PANTHER" id="PTHR20990:SF1">
    <property type="entry name" value="PEROXISOMAL MEMBRANE PROTEIN 11C"/>
    <property type="match status" value="1"/>
</dbReference>
<comment type="caution">
    <text evidence="4">The sequence shown here is derived from an EMBL/GenBank/DDBJ whole genome shotgun (WGS) entry which is preliminary data.</text>
</comment>
<dbReference type="InterPro" id="IPR026510">
    <property type="entry name" value="PEX11C_met"/>
</dbReference>
<dbReference type="EMBL" id="VXIV02002522">
    <property type="protein sequence ID" value="KAF6024868.1"/>
    <property type="molecule type" value="Genomic_DNA"/>
</dbReference>
<gene>
    <name evidence="4" type="ORF">EB796_016821</name>
</gene>
<reference evidence="4" key="1">
    <citation type="submission" date="2020-06" db="EMBL/GenBank/DDBJ databases">
        <title>Draft genome of Bugula neritina, a colonial animal packing powerful symbionts and potential medicines.</title>
        <authorList>
            <person name="Rayko M."/>
        </authorList>
    </citation>
    <scope>NUCLEOTIDE SEQUENCE [LARGE SCALE GENOMIC DNA]</scope>
    <source>
        <strain evidence="4">Kwan_BN1</strain>
    </source>
</reference>
<dbReference type="GO" id="GO:0005778">
    <property type="term" value="C:peroxisomal membrane"/>
    <property type="evidence" value="ECO:0007669"/>
    <property type="project" value="UniProtKB-SubCell"/>
</dbReference>
<evidence type="ECO:0000256" key="1">
    <source>
        <dbReference type="ARBA" id="ARBA00023136"/>
    </source>
</evidence>
<dbReference type="PANTHER" id="PTHR20990">
    <property type="entry name" value="PEROXISOMAL BIOGENESIS FACTOR 11"/>
    <property type="match status" value="1"/>
</dbReference>
<dbReference type="OrthoDB" id="10005898at2759"/>
<keyword evidence="2" id="KW-0576">Peroxisome</keyword>